<dbReference type="KEGG" id="mind:mvi_48970"/>
<reference evidence="1" key="1">
    <citation type="submission" date="2020-11" db="EMBL/GenBank/DDBJ databases">
        <title>Complete genome sequence of a novel pathogenic Methylobacterium strain isolated from rice in Vietnam.</title>
        <authorList>
            <person name="Lai K."/>
            <person name="Okazaki S."/>
            <person name="Higashi K."/>
            <person name="Mori H."/>
            <person name="Toyoda A."/>
            <person name="Kurokawa K."/>
        </authorList>
    </citation>
    <scope>NUCLEOTIDE SEQUENCE</scope>
    <source>
        <strain evidence="1">VL1</strain>
    </source>
</reference>
<dbReference type="Pfam" id="PF13578">
    <property type="entry name" value="Methyltransf_24"/>
    <property type="match status" value="1"/>
</dbReference>
<organism evidence="1 2">
    <name type="scientific">Methylobacterium indicum</name>
    <dbReference type="NCBI Taxonomy" id="1775910"/>
    <lineage>
        <taxon>Bacteria</taxon>
        <taxon>Pseudomonadati</taxon>
        <taxon>Pseudomonadota</taxon>
        <taxon>Alphaproteobacteria</taxon>
        <taxon>Hyphomicrobiales</taxon>
        <taxon>Methylobacteriaceae</taxon>
        <taxon>Methylobacterium</taxon>
    </lineage>
</organism>
<dbReference type="Proteomes" id="UP000663508">
    <property type="component" value="Chromosome"/>
</dbReference>
<dbReference type="EMBL" id="AP024145">
    <property type="protein sequence ID" value="BCM86436.1"/>
    <property type="molecule type" value="Genomic_DNA"/>
</dbReference>
<protein>
    <recommendedName>
        <fullName evidence="3">Class I SAM-dependent methyltransferase</fullName>
    </recommendedName>
</protein>
<dbReference type="InterPro" id="IPR029063">
    <property type="entry name" value="SAM-dependent_MTases_sf"/>
</dbReference>
<evidence type="ECO:0000313" key="2">
    <source>
        <dbReference type="Proteomes" id="UP000663508"/>
    </source>
</evidence>
<accession>A0A8H9C8Y6</accession>
<dbReference type="SUPFAM" id="SSF53335">
    <property type="entry name" value="S-adenosyl-L-methionine-dependent methyltransferases"/>
    <property type="match status" value="1"/>
</dbReference>
<dbReference type="AlphaFoldDB" id="A0A8H9C8Y6"/>
<sequence>MQILQAKPSLGEDCFARVGGINYVEVLTAIHRNLRPATYLEIGVFTGNTLRLSQCPTIGVDPEFRIGGLPANCPALHLFQKPSDAFFKDHDPTAILGAPIDLAFLDGMHRFEYLLRDLIHTEAHCRPNSVVVLHDCLPGDAHITARSMADPRRAQSSHPDFWAGDVWKLLPILRRYRPDLRIVATDAAPTGLVFLTNLNPSCTILQKNYFAIVEEWLNVDLADYGVARLIDEADPIKARQMVSPEFCANRFWL</sequence>
<dbReference type="OrthoDB" id="799111at2"/>
<name>A0A8H9C8Y6_9HYPH</name>
<proteinExistence type="predicted"/>
<evidence type="ECO:0008006" key="3">
    <source>
        <dbReference type="Google" id="ProtNLM"/>
    </source>
</evidence>
<gene>
    <name evidence="1" type="ORF">mvi_48970</name>
</gene>
<evidence type="ECO:0000313" key="1">
    <source>
        <dbReference type="EMBL" id="BCM86436.1"/>
    </source>
</evidence>
<dbReference type="Gene3D" id="3.40.50.150">
    <property type="entry name" value="Vaccinia Virus protein VP39"/>
    <property type="match status" value="1"/>
</dbReference>
<dbReference type="RefSeq" id="WP_048427986.1">
    <property type="nucleotide sequence ID" value="NZ_AP024145.1"/>
</dbReference>